<dbReference type="AlphaFoldDB" id="A0A2H1EDY7"/>
<accession>A0A2H1EDY7</accession>
<sequence>MGNITQKAKNMYKIVEENYITKVGGTLTKRAEEINIHTTEEDISLYSNTSIDMKGEEGITLGEYIAPIDKNSKILDGWWTKEREGVQNLKKAKLGDTVFFHIETKNIKDGEEIDCKLYDLDKFIWDYLNPDDDKFNKEEVHKKATVKNNKATIKLLLDLGWEKNLKDDTAYDIELYWKVKYKDISKNLPKRQNLYLEVEFSDQTLFFNFPHPSYNFPEMFANDGSPLVIVDFAKDKITGEIKGKLEGKVKNGAIKSVDKLNTFIATKTENIAIAKLEKGFLVDSKGKIHTKKTKLYDKNLFLDGKMKSVKIRKNFGNKHITTKNINQLQYFAKNGKKVEFLNTLKISKSMAGLVFENYQNVLDLNSLMSNGLDHSKPLSIPILKTNIAIPFELLSQISFQIHKEGEAFIKEVIKQELEEAKLKGIEAVEDFVAIHGDIEDISLIDIAPGTLNKLINGEFKTIKELGDFNETTLFKERTIKLLFKEVLNPNRDEYICFIETIFLNY</sequence>
<dbReference type="KEGG" id="tmar:MARIT_2929"/>
<name>A0A2H1EDY7_9FLAO</name>
<proteinExistence type="predicted"/>
<protein>
    <submittedName>
        <fullName evidence="1">Uncharacterized protein</fullName>
    </submittedName>
</protein>
<dbReference type="EMBL" id="LT634361">
    <property type="protein sequence ID" value="SFZ84828.1"/>
    <property type="molecule type" value="Genomic_DNA"/>
</dbReference>
<gene>
    <name evidence="1" type="ORF">MARIT_2929</name>
</gene>
<reference evidence="1 2" key="1">
    <citation type="submission" date="2016-11" db="EMBL/GenBank/DDBJ databases">
        <authorList>
            <person name="Jaros S."/>
            <person name="Januszkiewicz K."/>
            <person name="Wedrychowicz H."/>
        </authorList>
    </citation>
    <scope>NUCLEOTIDE SEQUENCE [LARGE SCALE GENOMIC DNA]</scope>
    <source>
        <strain evidence="1">NCIMB 2154T</strain>
    </source>
</reference>
<keyword evidence="2" id="KW-1185">Reference proteome</keyword>
<organism evidence="1 2">
    <name type="scientific">Tenacibaculum maritimum NCIMB 2154</name>
    <dbReference type="NCBI Taxonomy" id="1349785"/>
    <lineage>
        <taxon>Bacteria</taxon>
        <taxon>Pseudomonadati</taxon>
        <taxon>Bacteroidota</taxon>
        <taxon>Flavobacteriia</taxon>
        <taxon>Flavobacteriales</taxon>
        <taxon>Flavobacteriaceae</taxon>
        <taxon>Tenacibaculum</taxon>
    </lineage>
</organism>
<dbReference type="STRING" id="1349785.GCA_000509405_00141"/>
<dbReference type="Proteomes" id="UP000231564">
    <property type="component" value="Chromosome MARIT"/>
</dbReference>
<evidence type="ECO:0000313" key="1">
    <source>
        <dbReference type="EMBL" id="SFZ84828.1"/>
    </source>
</evidence>
<evidence type="ECO:0000313" key="2">
    <source>
        <dbReference type="Proteomes" id="UP000231564"/>
    </source>
</evidence>